<reference evidence="2 3" key="1">
    <citation type="submission" date="2018-08" db="EMBL/GenBank/DDBJ databases">
        <title>Draft genome of the lignicolous fungus Coniochaeta pulveracea.</title>
        <authorList>
            <person name="Borstlap C.J."/>
            <person name="De Witt R.N."/>
            <person name="Botha A."/>
            <person name="Volschenk H."/>
        </authorList>
    </citation>
    <scope>NUCLEOTIDE SEQUENCE [LARGE SCALE GENOMIC DNA]</scope>
    <source>
        <strain evidence="2 3">CAB683</strain>
    </source>
</reference>
<name>A0A420YN85_9PEZI</name>
<feature type="compositionally biased region" description="Basic and acidic residues" evidence="1">
    <location>
        <begin position="216"/>
        <end position="238"/>
    </location>
</feature>
<dbReference type="Proteomes" id="UP000275385">
    <property type="component" value="Unassembled WGS sequence"/>
</dbReference>
<evidence type="ECO:0000313" key="3">
    <source>
        <dbReference type="Proteomes" id="UP000275385"/>
    </source>
</evidence>
<evidence type="ECO:0000256" key="1">
    <source>
        <dbReference type="SAM" id="MobiDB-lite"/>
    </source>
</evidence>
<dbReference type="AlphaFoldDB" id="A0A420YN85"/>
<accession>A0A420YN85</accession>
<feature type="region of interest" description="Disordered" evidence="1">
    <location>
        <begin position="210"/>
        <end position="238"/>
    </location>
</feature>
<proteinExistence type="predicted"/>
<protein>
    <submittedName>
        <fullName evidence="2">Uncharacterized protein</fullName>
    </submittedName>
</protein>
<dbReference type="EMBL" id="QVQW01000002">
    <property type="protein sequence ID" value="RKU49322.1"/>
    <property type="molecule type" value="Genomic_DNA"/>
</dbReference>
<keyword evidence="3" id="KW-1185">Reference proteome</keyword>
<sequence>MFDLGCPPYGENEPWEMVKTPKPTCAEEAVTRPVNRGRWSCFFRRLLKPYSPVPKHKHHDFINQVHNGSLIHELDEAFESPSLLPELRPRSSSCEPALPSNGISPACTEQIVAGNAYEDEVFYDAPTHLFTEEKTVAFAGDTDTSDNCLPPHSMTSPSRETDIGKMGDTLCMVKGRALAYCSASLRCCEYMIKHGDEERAARQVLDLPRPFWNETEQNHEDVQKDTKEQDGEEGKDQAEQQFETVDAATGGEDVGSAIGDYLSNLFAAEAGLSTSFGPPRDLLCYDGQEYKDNNGVLELGGLDWKIGFQEESLMDWHWRYSSVTSLCSSSSSSFSDEELILDSAKKLVETMATEGDTCRPETFPQPDEIWSE</sequence>
<evidence type="ECO:0000313" key="2">
    <source>
        <dbReference type="EMBL" id="RKU49322.1"/>
    </source>
</evidence>
<organism evidence="2 3">
    <name type="scientific">Coniochaeta pulveracea</name>
    <dbReference type="NCBI Taxonomy" id="177199"/>
    <lineage>
        <taxon>Eukaryota</taxon>
        <taxon>Fungi</taxon>
        <taxon>Dikarya</taxon>
        <taxon>Ascomycota</taxon>
        <taxon>Pezizomycotina</taxon>
        <taxon>Sordariomycetes</taxon>
        <taxon>Sordariomycetidae</taxon>
        <taxon>Coniochaetales</taxon>
        <taxon>Coniochaetaceae</taxon>
        <taxon>Coniochaeta</taxon>
    </lineage>
</organism>
<gene>
    <name evidence="2" type="ORF">DL546_009843</name>
</gene>
<comment type="caution">
    <text evidence="2">The sequence shown here is derived from an EMBL/GenBank/DDBJ whole genome shotgun (WGS) entry which is preliminary data.</text>
</comment>